<dbReference type="OrthoDB" id="3222453at2759"/>
<evidence type="ECO:0000313" key="2">
    <source>
        <dbReference type="Proteomes" id="UP000008370"/>
    </source>
</evidence>
<dbReference type="AlphaFoldDB" id="K5V7Z8"/>
<reference evidence="1 2" key="1">
    <citation type="journal article" date="2012" name="BMC Genomics">
        <title>Comparative genomics of the white-rot fungi, Phanerochaete carnosa and P. chrysosporium, to elucidate the genetic basis of the distinct wood types they colonize.</title>
        <authorList>
            <person name="Suzuki H."/>
            <person name="MacDonald J."/>
            <person name="Syed K."/>
            <person name="Salamov A."/>
            <person name="Hori C."/>
            <person name="Aerts A."/>
            <person name="Henrissat B."/>
            <person name="Wiebenga A."/>
            <person name="vanKuyk P.A."/>
            <person name="Barry K."/>
            <person name="Lindquist E."/>
            <person name="LaButti K."/>
            <person name="Lapidus A."/>
            <person name="Lucas S."/>
            <person name="Coutinho P."/>
            <person name="Gong Y."/>
            <person name="Samejima M."/>
            <person name="Mahadevan R."/>
            <person name="Abou-Zaid M."/>
            <person name="de Vries R.P."/>
            <person name="Igarashi K."/>
            <person name="Yadav J.S."/>
            <person name="Grigoriev I.V."/>
            <person name="Master E.R."/>
        </authorList>
    </citation>
    <scope>NUCLEOTIDE SEQUENCE [LARGE SCALE GENOMIC DNA]</scope>
    <source>
        <strain evidence="1 2">HHB-10118-sp</strain>
    </source>
</reference>
<gene>
    <name evidence="1" type="ORF">PHACADRAFT_248998</name>
</gene>
<dbReference type="HOGENOM" id="CLU_168444_0_0_1"/>
<keyword evidence="2" id="KW-1185">Reference proteome</keyword>
<accession>K5V7Z8</accession>
<dbReference type="RefSeq" id="XP_007391476.1">
    <property type="nucleotide sequence ID" value="XM_007391414.1"/>
</dbReference>
<dbReference type="Proteomes" id="UP000008370">
    <property type="component" value="Unassembled WGS sequence"/>
</dbReference>
<sequence>MRFFQWFRPPSAPDEIYSSSLETLHLGRALWYPEPHATGEPQIGDVGYIREGAFIRLFNVDTSAPEKKVTFWPISFEDIEPLPPHVLQIDPRRRPLAPDHYCSHGVEATRVHASVDL</sequence>
<evidence type="ECO:0000313" key="1">
    <source>
        <dbReference type="EMBL" id="EKM58886.1"/>
    </source>
</evidence>
<dbReference type="EMBL" id="JH930469">
    <property type="protein sequence ID" value="EKM58886.1"/>
    <property type="molecule type" value="Genomic_DNA"/>
</dbReference>
<proteinExistence type="predicted"/>
<dbReference type="InParanoid" id="K5V7Z8"/>
<protein>
    <submittedName>
        <fullName evidence="1">Uncharacterized protein</fullName>
    </submittedName>
</protein>
<organism evidence="1 2">
    <name type="scientific">Phanerochaete carnosa (strain HHB-10118-sp)</name>
    <name type="common">White-rot fungus</name>
    <name type="synonym">Peniophora carnosa</name>
    <dbReference type="NCBI Taxonomy" id="650164"/>
    <lineage>
        <taxon>Eukaryota</taxon>
        <taxon>Fungi</taxon>
        <taxon>Dikarya</taxon>
        <taxon>Basidiomycota</taxon>
        <taxon>Agaricomycotina</taxon>
        <taxon>Agaricomycetes</taxon>
        <taxon>Polyporales</taxon>
        <taxon>Phanerochaetaceae</taxon>
        <taxon>Phanerochaete</taxon>
    </lineage>
</organism>
<name>K5V7Z8_PHACS</name>
<dbReference type="GeneID" id="18914525"/>
<dbReference type="KEGG" id="pco:PHACADRAFT_248998"/>